<dbReference type="PANTHER" id="PTHR23402">
    <property type="entry name" value="PROTEASE FAMILY C15 PYROGLUTAMYL-PEPTIDASE I-RELATED"/>
    <property type="match status" value="1"/>
</dbReference>
<name>A0A915PVK9_9BILA</name>
<dbReference type="PRINTS" id="PR00706">
    <property type="entry name" value="PYROGLUPTASE"/>
</dbReference>
<dbReference type="Gene3D" id="3.40.630.20">
    <property type="entry name" value="Peptidase C15, pyroglutamyl peptidase I-like"/>
    <property type="match status" value="1"/>
</dbReference>
<protein>
    <submittedName>
        <fullName evidence="7">Pyroglutamyl-peptidase I</fullName>
    </submittedName>
</protein>
<evidence type="ECO:0000313" key="7">
    <source>
        <dbReference type="WBParaSite" id="sdigi.contig29.g2200.t1"/>
    </source>
</evidence>
<dbReference type="GO" id="GO:0006508">
    <property type="term" value="P:proteolysis"/>
    <property type="evidence" value="ECO:0007669"/>
    <property type="project" value="UniProtKB-KW"/>
</dbReference>
<dbReference type="Proteomes" id="UP000887581">
    <property type="component" value="Unplaced"/>
</dbReference>
<keyword evidence="4" id="KW-0378">Hydrolase</keyword>
<keyword evidence="2" id="KW-0963">Cytoplasm</keyword>
<keyword evidence="6" id="KW-1185">Reference proteome</keyword>
<dbReference type="WBParaSite" id="sdigi.contig29.g2200.t1">
    <property type="protein sequence ID" value="sdigi.contig29.g2200.t1"/>
    <property type="gene ID" value="sdigi.contig29.g2200"/>
</dbReference>
<keyword evidence="5" id="KW-0788">Thiol protease</keyword>
<dbReference type="Pfam" id="PF01470">
    <property type="entry name" value="Peptidase_C15"/>
    <property type="match status" value="1"/>
</dbReference>
<dbReference type="GO" id="GO:0016920">
    <property type="term" value="F:pyroglutamyl-peptidase activity"/>
    <property type="evidence" value="ECO:0007669"/>
    <property type="project" value="InterPro"/>
</dbReference>
<dbReference type="GO" id="GO:0005829">
    <property type="term" value="C:cytosol"/>
    <property type="evidence" value="ECO:0007669"/>
    <property type="project" value="InterPro"/>
</dbReference>
<evidence type="ECO:0000256" key="4">
    <source>
        <dbReference type="ARBA" id="ARBA00022801"/>
    </source>
</evidence>
<organism evidence="6 7">
    <name type="scientific">Setaria digitata</name>
    <dbReference type="NCBI Taxonomy" id="48799"/>
    <lineage>
        <taxon>Eukaryota</taxon>
        <taxon>Metazoa</taxon>
        <taxon>Ecdysozoa</taxon>
        <taxon>Nematoda</taxon>
        <taxon>Chromadorea</taxon>
        <taxon>Rhabditida</taxon>
        <taxon>Spirurina</taxon>
        <taxon>Spiruromorpha</taxon>
        <taxon>Filarioidea</taxon>
        <taxon>Setariidae</taxon>
        <taxon>Setaria</taxon>
    </lineage>
</organism>
<comment type="similarity">
    <text evidence="1">Belongs to the peptidase C15 family.</text>
</comment>
<proteinExistence type="inferred from homology"/>
<reference evidence="7" key="1">
    <citation type="submission" date="2022-11" db="UniProtKB">
        <authorList>
            <consortium name="WormBaseParasite"/>
        </authorList>
    </citation>
    <scope>IDENTIFICATION</scope>
</reference>
<sequence>MFVAYGSVLLEFCAPHYTECSMPQCSVVWCDAVQCSAVQRIATHLFISAVNCSMGHITETLLSFCDEQCCKFPDGMLHPAGPEFTVVLTGFGPFESFSNNPSEKVVQRITEEGIKDSQMNVRIIGRVMPVAYDDVQFMVSELWEKFYPDLVVHLGAHSVSRSIKIETRSCGVGYYQGDIKSKTPRDYRCPLANSSCMEDENTICTGLNCKEILDAIKKEFAEEDVQFQVSDDPGRYLCAYSYYISLRRNKNCSLFVHIPRFNESCTVELITRIVKRIVRLSLLQVLQTSNQNHETLCDDSHQQEQSAL</sequence>
<keyword evidence="3" id="KW-0645">Protease</keyword>
<evidence type="ECO:0000256" key="1">
    <source>
        <dbReference type="ARBA" id="ARBA00006641"/>
    </source>
</evidence>
<dbReference type="InterPro" id="IPR036440">
    <property type="entry name" value="Peptidase_C15-like_sf"/>
</dbReference>
<evidence type="ECO:0000256" key="3">
    <source>
        <dbReference type="ARBA" id="ARBA00022670"/>
    </source>
</evidence>
<dbReference type="AlphaFoldDB" id="A0A915PVK9"/>
<evidence type="ECO:0000256" key="5">
    <source>
        <dbReference type="ARBA" id="ARBA00022807"/>
    </source>
</evidence>
<dbReference type="InterPro" id="IPR000816">
    <property type="entry name" value="Peptidase_C15"/>
</dbReference>
<evidence type="ECO:0000256" key="2">
    <source>
        <dbReference type="ARBA" id="ARBA00022490"/>
    </source>
</evidence>
<evidence type="ECO:0000313" key="6">
    <source>
        <dbReference type="Proteomes" id="UP000887581"/>
    </source>
</evidence>
<accession>A0A915PVK9</accession>
<dbReference type="InterPro" id="IPR016125">
    <property type="entry name" value="Peptidase_C15-like"/>
</dbReference>
<dbReference type="PANTHER" id="PTHR23402:SF1">
    <property type="entry name" value="PYROGLUTAMYL-PEPTIDASE I"/>
    <property type="match status" value="1"/>
</dbReference>
<dbReference type="SUPFAM" id="SSF53182">
    <property type="entry name" value="Pyrrolidone carboxyl peptidase (pyroglutamate aminopeptidase)"/>
    <property type="match status" value="1"/>
</dbReference>